<proteinExistence type="predicted"/>
<dbReference type="SUPFAM" id="SSF57667">
    <property type="entry name" value="beta-beta-alpha zinc fingers"/>
    <property type="match status" value="1"/>
</dbReference>
<dbReference type="EMBL" id="SIJK02000146">
    <property type="protein sequence ID" value="MBP1469030.1"/>
    <property type="molecule type" value="Genomic_DNA"/>
</dbReference>
<comment type="caution">
    <text evidence="2">The sequence shown here is derived from an EMBL/GenBank/DDBJ whole genome shotgun (WGS) entry which is preliminary data.</text>
</comment>
<name>A0ABS4DHX5_9CHLR</name>
<accession>A0ABS4DHX5</accession>
<dbReference type="SMART" id="SM00355">
    <property type="entry name" value="ZnF_C2H2"/>
    <property type="match status" value="2"/>
</dbReference>
<evidence type="ECO:0000313" key="3">
    <source>
        <dbReference type="Proteomes" id="UP001193081"/>
    </source>
</evidence>
<protein>
    <recommendedName>
        <fullName evidence="1">C2H2-type domain-containing protein</fullName>
    </recommendedName>
</protein>
<reference evidence="2 3" key="1">
    <citation type="submission" date="2021-03" db="EMBL/GenBank/DDBJ databases">
        <authorList>
            <person name="Grouzdev D.S."/>
        </authorList>
    </citation>
    <scope>NUCLEOTIDE SEQUENCE [LARGE SCALE GENOMIC DNA]</scope>
    <source>
        <strain evidence="2 3">M50-1</strain>
    </source>
</reference>
<organism evidence="2 3">
    <name type="scientific">Candidatus Chloroploca mongolica</name>
    <dbReference type="NCBI Taxonomy" id="2528176"/>
    <lineage>
        <taxon>Bacteria</taxon>
        <taxon>Bacillati</taxon>
        <taxon>Chloroflexota</taxon>
        <taxon>Chloroflexia</taxon>
        <taxon>Chloroflexales</taxon>
        <taxon>Chloroflexineae</taxon>
        <taxon>Oscillochloridaceae</taxon>
        <taxon>Candidatus Chloroploca</taxon>
    </lineage>
</organism>
<evidence type="ECO:0000259" key="1">
    <source>
        <dbReference type="PROSITE" id="PS50157"/>
    </source>
</evidence>
<dbReference type="Pfam" id="PF00096">
    <property type="entry name" value="zf-C2H2"/>
    <property type="match status" value="1"/>
</dbReference>
<dbReference type="InterPro" id="IPR036236">
    <property type="entry name" value="Znf_C2H2_sf"/>
</dbReference>
<feature type="domain" description="C2H2-type" evidence="1">
    <location>
        <begin position="4"/>
        <end position="34"/>
    </location>
</feature>
<gene>
    <name evidence="2" type="ORF">EYB53_025200</name>
</gene>
<dbReference type="RefSeq" id="WP_135482380.1">
    <property type="nucleotide sequence ID" value="NZ_SIJK02000146.1"/>
</dbReference>
<dbReference type="Proteomes" id="UP001193081">
    <property type="component" value="Unassembled WGS sequence"/>
</dbReference>
<feature type="domain" description="C2H2-type" evidence="1">
    <location>
        <begin position="43"/>
        <end position="68"/>
    </location>
</feature>
<evidence type="ECO:0000313" key="2">
    <source>
        <dbReference type="EMBL" id="MBP1469030.1"/>
    </source>
</evidence>
<keyword evidence="3" id="KW-1185">Reference proteome</keyword>
<sequence>MAEFKCGHCGATFNDAAAAQAHADVCDAQHGTNPVGSTTGPIYACSTCGAVFSNAKACNDHRKHCTGA</sequence>
<dbReference type="InterPro" id="IPR013087">
    <property type="entry name" value="Znf_C2H2_type"/>
</dbReference>
<dbReference type="PROSITE" id="PS50157">
    <property type="entry name" value="ZINC_FINGER_C2H2_2"/>
    <property type="match status" value="2"/>
</dbReference>
<dbReference type="Gene3D" id="3.30.160.60">
    <property type="entry name" value="Classic Zinc Finger"/>
    <property type="match status" value="1"/>
</dbReference>